<feature type="region of interest" description="Disordered" evidence="1">
    <location>
        <begin position="177"/>
        <end position="202"/>
    </location>
</feature>
<evidence type="ECO:0000313" key="3">
    <source>
        <dbReference type="WBParaSite" id="Gr19_v10_g7995.t1"/>
    </source>
</evidence>
<feature type="region of interest" description="Disordered" evidence="1">
    <location>
        <begin position="109"/>
        <end position="139"/>
    </location>
</feature>
<accession>A0A914I8Y2</accession>
<feature type="compositionally biased region" description="Polar residues" evidence="1">
    <location>
        <begin position="188"/>
        <end position="198"/>
    </location>
</feature>
<evidence type="ECO:0000256" key="1">
    <source>
        <dbReference type="SAM" id="MobiDB-lite"/>
    </source>
</evidence>
<protein>
    <submittedName>
        <fullName evidence="3">Uncharacterized protein</fullName>
    </submittedName>
</protein>
<organism evidence="2 3">
    <name type="scientific">Globodera rostochiensis</name>
    <name type="common">Golden nematode worm</name>
    <name type="synonym">Heterodera rostochiensis</name>
    <dbReference type="NCBI Taxonomy" id="31243"/>
    <lineage>
        <taxon>Eukaryota</taxon>
        <taxon>Metazoa</taxon>
        <taxon>Ecdysozoa</taxon>
        <taxon>Nematoda</taxon>
        <taxon>Chromadorea</taxon>
        <taxon>Rhabditida</taxon>
        <taxon>Tylenchina</taxon>
        <taxon>Tylenchomorpha</taxon>
        <taxon>Tylenchoidea</taxon>
        <taxon>Heteroderidae</taxon>
        <taxon>Heteroderinae</taxon>
        <taxon>Globodera</taxon>
    </lineage>
</organism>
<dbReference type="AlphaFoldDB" id="A0A914I8Y2"/>
<keyword evidence="2" id="KW-1185">Reference proteome</keyword>
<proteinExistence type="predicted"/>
<reference evidence="3" key="1">
    <citation type="submission" date="2022-11" db="UniProtKB">
        <authorList>
            <consortium name="WormBaseParasite"/>
        </authorList>
    </citation>
    <scope>IDENTIFICATION</scope>
</reference>
<evidence type="ECO:0000313" key="2">
    <source>
        <dbReference type="Proteomes" id="UP000887572"/>
    </source>
</evidence>
<sequence>MDKEAVTNYDGPRVENKDDPTLSYFHMNGVWYIRHKYVRVNLPCDDKPPPAHVIKEWMKKYGAQQGLKTTTTQQSKQKITTPAKTKFVKRKHSIDEEDDLPKNKKHRLTAGAQMESSSASVPLGRHSSKSFNKRTVESPTPIKPLLKSFNKIDPSVLLQSTSSGKKSFHKMPYVEPQPSTPTAKMPSEQKQPMPTLNAPTERVAPTKANESVLRPIMITTTDQLIKEAKDNLKRTHSASYEKLMERIEIRKMIMEPSADESGSSLKGKLKPFDWAGMKPDQVLRIRGPDHEAHCNETHDLISQLLNADIIAEKLKYRNVLQKDTFRPVPSRLEGKRSEAVPVEELANFMECNDLAILNIDRFITATDKRTPIYDGEGNCIFCKTHGLPNAGTHSTTMDCPYTICTCVQCYMGCSGGVTTIADRQLRTGQLRTTIADDNCGRDNCGRQLRTTIADETIADDNYGRDNCGRQLRTTITDETIADDKNLNYNVFVVRNCLVRNCRPQLSSAIVSSAIVVRNCRPQLSRPQLPIRNCRTAVLGRRIRI</sequence>
<name>A0A914I8Y2_GLORO</name>
<dbReference type="Proteomes" id="UP000887572">
    <property type="component" value="Unplaced"/>
</dbReference>
<dbReference type="WBParaSite" id="Gr19_v10_g7995.t1">
    <property type="protein sequence ID" value="Gr19_v10_g7995.t1"/>
    <property type="gene ID" value="Gr19_v10_g7995"/>
</dbReference>